<proteinExistence type="inferred from homology"/>
<accession>A0A080MBS5</accession>
<keyword evidence="3" id="KW-1003">Cell membrane</keyword>
<gene>
    <name evidence="7" type="primary">tagH_1</name>
    <name evidence="7" type="ORF">AW06_000227</name>
</gene>
<evidence type="ECO:0000256" key="3">
    <source>
        <dbReference type="ARBA" id="ARBA00022475"/>
    </source>
</evidence>
<dbReference type="Pfam" id="PF14524">
    <property type="entry name" value="Wzt_C"/>
    <property type="match status" value="1"/>
</dbReference>
<dbReference type="RefSeq" id="WP_034944205.1">
    <property type="nucleotide sequence ID" value="NZ_JDST02000004.1"/>
</dbReference>
<keyword evidence="2" id="KW-0813">Transport</keyword>
<keyword evidence="3" id="KW-0472">Membrane</keyword>
<dbReference type="InterPro" id="IPR003593">
    <property type="entry name" value="AAA+_ATPase"/>
</dbReference>
<dbReference type="InterPro" id="IPR015860">
    <property type="entry name" value="ABC_transpr_TagH-like"/>
</dbReference>
<evidence type="ECO:0000256" key="2">
    <source>
        <dbReference type="ARBA" id="ARBA00022448"/>
    </source>
</evidence>
<dbReference type="CDD" id="cd03220">
    <property type="entry name" value="ABC_KpsT_Wzt"/>
    <property type="match status" value="1"/>
</dbReference>
<dbReference type="GO" id="GO:0005524">
    <property type="term" value="F:ATP binding"/>
    <property type="evidence" value="ECO:0007669"/>
    <property type="project" value="UniProtKB-KW"/>
</dbReference>
<dbReference type="Gene3D" id="3.40.50.300">
    <property type="entry name" value="P-loop containing nucleotide triphosphate hydrolases"/>
    <property type="match status" value="1"/>
</dbReference>
<dbReference type="PROSITE" id="PS50893">
    <property type="entry name" value="ABC_TRANSPORTER_2"/>
    <property type="match status" value="1"/>
</dbReference>
<dbReference type="STRING" id="1453999.AW06_000227"/>
<evidence type="ECO:0000313" key="7">
    <source>
        <dbReference type="EMBL" id="KFB78421.1"/>
    </source>
</evidence>
<evidence type="ECO:0000256" key="4">
    <source>
        <dbReference type="ARBA" id="ARBA00022741"/>
    </source>
</evidence>
<organism evidence="7 8">
    <name type="scientific">Candidatus Accumulibacter cognatus</name>
    <dbReference type="NCBI Taxonomy" id="2954383"/>
    <lineage>
        <taxon>Bacteria</taxon>
        <taxon>Pseudomonadati</taxon>
        <taxon>Pseudomonadota</taxon>
        <taxon>Betaproteobacteria</taxon>
        <taxon>Candidatus Accumulibacter</taxon>
    </lineage>
</organism>
<dbReference type="PANTHER" id="PTHR46743">
    <property type="entry name" value="TEICHOIC ACIDS EXPORT ATP-BINDING PROTEIN TAGH"/>
    <property type="match status" value="1"/>
</dbReference>
<evidence type="ECO:0000256" key="5">
    <source>
        <dbReference type="ARBA" id="ARBA00022840"/>
    </source>
</evidence>
<comment type="similarity">
    <text evidence="1">Belongs to the ABC transporter superfamily.</text>
</comment>
<dbReference type="InterPro" id="IPR050683">
    <property type="entry name" value="Bact_Polysacc_Export_ATP-bd"/>
</dbReference>
<dbReference type="Proteomes" id="UP000021315">
    <property type="component" value="Unassembled WGS sequence"/>
</dbReference>
<dbReference type="Pfam" id="PF00005">
    <property type="entry name" value="ABC_tran"/>
    <property type="match status" value="1"/>
</dbReference>
<dbReference type="GO" id="GO:0016020">
    <property type="term" value="C:membrane"/>
    <property type="evidence" value="ECO:0007669"/>
    <property type="project" value="InterPro"/>
</dbReference>
<dbReference type="InterPro" id="IPR029439">
    <property type="entry name" value="Wzt_C"/>
</dbReference>
<reference evidence="7" key="1">
    <citation type="submission" date="2014-02" db="EMBL/GenBank/DDBJ databases">
        <title>Expanding our view of genomic diversity in Candidatus Accumulibacter clades.</title>
        <authorList>
            <person name="Skennerton C.T."/>
            <person name="Barr J.J."/>
            <person name="Slater F.R."/>
            <person name="Bond P.L."/>
            <person name="Tyson G.W."/>
        </authorList>
    </citation>
    <scope>NUCLEOTIDE SEQUENCE [LARGE SCALE GENOMIC DNA]</scope>
</reference>
<sequence>MSSDTAISVRNVSKTYRTYEHPLHALASRLSGGRVGRFREFHALSDVSIDIAKGESIGILGRNGSGKSTLLQVICGIRQATHGTVNVTGRISALLELGSGFHPDMTGRENVLLQGAIMGFTQDEMEARFDDIAAFADIGEYLDQPMNTFSSGMMLRLAFATAVQVSPDILIVDEALVVGDALFQKRCHAKIRRMRDSGLTLVLVSHDYEMVRNMTNRALLLDHGLVQALGSTRDVTRHYRKMLFEEEARLWAGTDAGTLPASRPEPYEPASSYGIGGATITGVRILGSNQQPCGVFAAGELISIEIATRIDAQLDHLNIGVVIRTLEGLKVYSWGSFNQDIAIWAGIKPGEVLWDRAFEAGDEVIMKLVLEGNLGVGKYEVQAVVSRELQKQYGAQQILHWRDEAGFFRVDMNPASYVFGGVTDLHGTATFVA</sequence>
<evidence type="ECO:0000313" key="8">
    <source>
        <dbReference type="Proteomes" id="UP000021315"/>
    </source>
</evidence>
<keyword evidence="7" id="KW-0378">Hydrolase</keyword>
<dbReference type="CDD" id="cd10147">
    <property type="entry name" value="Wzt_C-like"/>
    <property type="match status" value="1"/>
</dbReference>
<dbReference type="GO" id="GO:0016887">
    <property type="term" value="F:ATP hydrolysis activity"/>
    <property type="evidence" value="ECO:0007669"/>
    <property type="project" value="InterPro"/>
</dbReference>
<dbReference type="EC" id="3.6.3.40" evidence="7"/>
<dbReference type="PANTHER" id="PTHR46743:SF2">
    <property type="entry name" value="TEICHOIC ACIDS EXPORT ATP-BINDING PROTEIN TAGH"/>
    <property type="match status" value="1"/>
</dbReference>
<dbReference type="EMBL" id="JDST02000004">
    <property type="protein sequence ID" value="KFB78421.1"/>
    <property type="molecule type" value="Genomic_DNA"/>
</dbReference>
<dbReference type="InterPro" id="IPR003439">
    <property type="entry name" value="ABC_transporter-like_ATP-bd"/>
</dbReference>
<name>A0A080MBS5_9PROT</name>
<dbReference type="SUPFAM" id="SSF52540">
    <property type="entry name" value="P-loop containing nucleoside triphosphate hydrolases"/>
    <property type="match status" value="1"/>
</dbReference>
<keyword evidence="4" id="KW-0547">Nucleotide-binding</keyword>
<protein>
    <submittedName>
        <fullName evidence="7">Teichoic acids export ATP-binding protein TagH</fullName>
        <ecNumber evidence="7">3.6.3.40</ecNumber>
    </submittedName>
</protein>
<comment type="caution">
    <text evidence="7">The sequence shown here is derived from an EMBL/GenBank/DDBJ whole genome shotgun (WGS) entry which is preliminary data.</text>
</comment>
<dbReference type="Gene3D" id="2.70.50.60">
    <property type="entry name" value="abc- transporter (atp binding component) like domain"/>
    <property type="match status" value="1"/>
</dbReference>
<keyword evidence="5 7" id="KW-0067">ATP-binding</keyword>
<feature type="domain" description="ABC transporter" evidence="6">
    <location>
        <begin position="7"/>
        <end position="248"/>
    </location>
</feature>
<dbReference type="AlphaFoldDB" id="A0A080MBS5"/>
<keyword evidence="8" id="KW-1185">Reference proteome</keyword>
<dbReference type="GO" id="GO:0140359">
    <property type="term" value="F:ABC-type transporter activity"/>
    <property type="evidence" value="ECO:0007669"/>
    <property type="project" value="InterPro"/>
</dbReference>
<dbReference type="InterPro" id="IPR027417">
    <property type="entry name" value="P-loop_NTPase"/>
</dbReference>
<evidence type="ECO:0000256" key="1">
    <source>
        <dbReference type="ARBA" id="ARBA00005417"/>
    </source>
</evidence>
<dbReference type="SMART" id="SM00382">
    <property type="entry name" value="AAA"/>
    <property type="match status" value="1"/>
</dbReference>
<evidence type="ECO:0000259" key="6">
    <source>
        <dbReference type="PROSITE" id="PS50893"/>
    </source>
</evidence>